<proteinExistence type="predicted"/>
<dbReference type="EMBL" id="DSDK01000796">
    <property type="protein sequence ID" value="HDR52742.1"/>
    <property type="molecule type" value="Genomic_DNA"/>
</dbReference>
<dbReference type="Pfam" id="PF13711">
    <property type="entry name" value="DUF4160"/>
    <property type="match status" value="1"/>
</dbReference>
<comment type="caution">
    <text evidence="1">The sequence shown here is derived from an EMBL/GenBank/DDBJ whole genome shotgun (WGS) entry which is preliminary data.</text>
</comment>
<reference evidence="1" key="1">
    <citation type="journal article" date="2020" name="mSystems">
        <title>Genome- and Community-Level Interaction Insights into Carbon Utilization and Element Cycling Functions of Hydrothermarchaeota in Hydrothermal Sediment.</title>
        <authorList>
            <person name="Zhou Z."/>
            <person name="Liu Y."/>
            <person name="Xu W."/>
            <person name="Pan J."/>
            <person name="Luo Z.H."/>
            <person name="Li M."/>
        </authorList>
    </citation>
    <scope>NUCLEOTIDE SEQUENCE [LARGE SCALE GENOMIC DNA]</scope>
    <source>
        <strain evidence="1">SpSt-1217</strain>
    </source>
</reference>
<dbReference type="InterPro" id="IPR025427">
    <property type="entry name" value="DUF4160"/>
</dbReference>
<organism evidence="1">
    <name type="scientific">Mariniphaga anaerophila</name>
    <dbReference type="NCBI Taxonomy" id="1484053"/>
    <lineage>
        <taxon>Bacteria</taxon>
        <taxon>Pseudomonadati</taxon>
        <taxon>Bacteroidota</taxon>
        <taxon>Bacteroidia</taxon>
        <taxon>Marinilabiliales</taxon>
        <taxon>Prolixibacteraceae</taxon>
        <taxon>Mariniphaga</taxon>
    </lineage>
</organism>
<gene>
    <name evidence="1" type="ORF">ENN90_14180</name>
</gene>
<protein>
    <submittedName>
        <fullName evidence="1">DUF4160 domain-containing protein</fullName>
    </submittedName>
</protein>
<dbReference type="Proteomes" id="UP000886047">
    <property type="component" value="Unassembled WGS sequence"/>
</dbReference>
<evidence type="ECO:0000313" key="1">
    <source>
        <dbReference type="EMBL" id="HDR52742.1"/>
    </source>
</evidence>
<dbReference type="AlphaFoldDB" id="A0A831LTM8"/>
<accession>A0A831LTM8</accession>
<name>A0A831LTM8_9BACT</name>
<sequence>MPTILRTRGYRFFFYINDHHPPHIHVEKERSTAKFFLKNAELVKSKRFNVSELNEIRKIILENIELFKTKWDEHFTNY</sequence>